<proteinExistence type="predicted"/>
<name>A0A0H3M5K6_EHRRW</name>
<keyword evidence="3" id="KW-1185">Reference proteome</keyword>
<reference evidence="2 3" key="1">
    <citation type="journal article" date="2006" name="J. Bacteriol.">
        <title>Comparative genomic analysis of three strains of Ehrlichia ruminantium reveals an active process of genome size plasticity.</title>
        <authorList>
            <person name="Frutos R."/>
            <person name="Viari A."/>
            <person name="Ferraz C."/>
            <person name="Morgat A."/>
            <person name="Eychenie S."/>
            <person name="Kandassami Y."/>
            <person name="Chantal I."/>
            <person name="Bensaid A."/>
            <person name="Coissac E."/>
            <person name="Vachiery N."/>
            <person name="Demaille J."/>
            <person name="Martinez D."/>
        </authorList>
    </citation>
    <scope>NUCLEOTIDE SEQUENCE [LARGE SCALE GENOMIC DNA]</scope>
    <source>
        <strain evidence="2 3">Welgevonden</strain>
    </source>
</reference>
<evidence type="ECO:0008006" key="4">
    <source>
        <dbReference type="Google" id="ProtNLM"/>
    </source>
</evidence>
<feature type="transmembrane region" description="Helical" evidence="1">
    <location>
        <begin position="115"/>
        <end position="136"/>
    </location>
</feature>
<keyword evidence="1" id="KW-0472">Membrane</keyword>
<evidence type="ECO:0000256" key="1">
    <source>
        <dbReference type="SAM" id="Phobius"/>
    </source>
</evidence>
<dbReference type="EMBL" id="CR925678">
    <property type="protein sequence ID" value="CAI26745.1"/>
    <property type="molecule type" value="Genomic_DNA"/>
</dbReference>
<sequence length="358" mass="41582">MLIINEYVRKKLIPYKSYIGLFPEANKVNSSLWLFQRRQNILLDMSYGIYSFAIDYVDYVFKKRSKKDQIICAIKTNIHIFISNTLFFMMIYLLIHSKILGVFIKNNTNIVLDAFLTSVLLSSISVILGCIVHAIVLKAEGKPISDFASTGELEDKLLCTDFFICLSAISLRIYKLLCDFVSKFIFNTSKVKNSVYLERSCHTMLYLRYVCTSLYNNIVLLTKFCADKDSLPLSVRSYFESCIDDVKHIQEQLNSRCEKFSYLVDVCQRNPDLYVGEELYYMLNQIEYDIRNNEFSSLCICIKNMMEALPDNLTLQKILLDIQYITCDLGYKVQECIYEPRVKQVKSSSDKYVCQSIS</sequence>
<dbReference type="RefSeq" id="WP_011154931.1">
    <property type="nucleotide sequence ID" value="NC_005295.2"/>
</dbReference>
<keyword evidence="1" id="KW-1133">Transmembrane helix</keyword>
<dbReference type="HOGENOM" id="CLU_773240_0_0_5"/>
<feature type="transmembrane region" description="Helical" evidence="1">
    <location>
        <begin position="73"/>
        <end position="95"/>
    </location>
</feature>
<dbReference type="AlphaFoldDB" id="A0A0H3M5K6"/>
<dbReference type="KEGG" id="eru:Erum2470"/>
<protein>
    <recommendedName>
        <fullName evidence="4">Integral membrane protein</fullName>
    </recommendedName>
</protein>
<evidence type="ECO:0000313" key="3">
    <source>
        <dbReference type="Proteomes" id="UP000001021"/>
    </source>
</evidence>
<dbReference type="GeneID" id="33058314"/>
<gene>
    <name evidence="2" type="ordered locus">ERWE_CDS_02510</name>
</gene>
<evidence type="ECO:0000313" key="2">
    <source>
        <dbReference type="EMBL" id="CAI26745.1"/>
    </source>
</evidence>
<accession>A0A0H3M5K6</accession>
<keyword evidence="1" id="KW-0812">Transmembrane</keyword>
<organism evidence="2 3">
    <name type="scientific">Ehrlichia ruminantium (strain Welgevonden)</name>
    <dbReference type="NCBI Taxonomy" id="254945"/>
    <lineage>
        <taxon>Bacteria</taxon>
        <taxon>Pseudomonadati</taxon>
        <taxon>Pseudomonadota</taxon>
        <taxon>Alphaproteobacteria</taxon>
        <taxon>Rickettsiales</taxon>
        <taxon>Anaplasmataceae</taxon>
        <taxon>Ehrlichia</taxon>
    </lineage>
</organism>
<dbReference type="Proteomes" id="UP000001021">
    <property type="component" value="Chromosome"/>
</dbReference>
<dbReference type="KEGG" id="erw:ERWE_CDS_02510"/>